<dbReference type="InterPro" id="IPR009926">
    <property type="entry name" value="T3SS_YcgR_PilZN"/>
</dbReference>
<organism evidence="3 4">
    <name type="scientific">Ruminiclostridium herbifermentans</name>
    <dbReference type="NCBI Taxonomy" id="2488810"/>
    <lineage>
        <taxon>Bacteria</taxon>
        <taxon>Bacillati</taxon>
        <taxon>Bacillota</taxon>
        <taxon>Clostridia</taxon>
        <taxon>Eubacteriales</taxon>
        <taxon>Oscillospiraceae</taxon>
        <taxon>Ruminiclostridium</taxon>
    </lineage>
</organism>
<evidence type="ECO:0000313" key="3">
    <source>
        <dbReference type="EMBL" id="QNU65854.1"/>
    </source>
</evidence>
<evidence type="ECO:0000313" key="4">
    <source>
        <dbReference type="Proteomes" id="UP000306409"/>
    </source>
</evidence>
<dbReference type="AlphaFoldDB" id="A0A4U7JBZ1"/>
<dbReference type="KEGG" id="rher:EHE19_013235"/>
<keyword evidence="3" id="KW-0969">Cilium</keyword>
<feature type="domain" description="PilZ" evidence="1">
    <location>
        <begin position="103"/>
        <end position="220"/>
    </location>
</feature>
<keyword evidence="3" id="KW-0966">Cell projection</keyword>
<gene>
    <name evidence="3" type="ORF">EHE19_013235</name>
</gene>
<dbReference type="OrthoDB" id="9783080at2"/>
<name>A0A4U7JBZ1_9FIRM</name>
<dbReference type="Pfam" id="PF12945">
    <property type="entry name" value="PilZNR"/>
    <property type="match status" value="1"/>
</dbReference>
<dbReference type="Pfam" id="PF07238">
    <property type="entry name" value="PilZ"/>
    <property type="match status" value="1"/>
</dbReference>
<evidence type="ECO:0000259" key="1">
    <source>
        <dbReference type="Pfam" id="PF07238"/>
    </source>
</evidence>
<reference evidence="3 4" key="1">
    <citation type="submission" date="2020-09" db="EMBL/GenBank/DDBJ databases">
        <title>Characterization and genome sequencing of Ruminiclostridium sp. nov. MA18.</title>
        <authorList>
            <person name="Rettenmaier R."/>
            <person name="Kowollik M.-L."/>
            <person name="Liebl W."/>
            <person name="Zverlov V."/>
        </authorList>
    </citation>
    <scope>NUCLEOTIDE SEQUENCE [LARGE SCALE GENOMIC DNA]</scope>
    <source>
        <strain evidence="3 4">MA18</strain>
    </source>
</reference>
<protein>
    <submittedName>
        <fullName evidence="3">Flagellar brake protein</fullName>
    </submittedName>
</protein>
<dbReference type="GO" id="GO:0035438">
    <property type="term" value="F:cyclic-di-GMP binding"/>
    <property type="evidence" value="ECO:0007669"/>
    <property type="project" value="InterPro"/>
</dbReference>
<keyword evidence="4" id="KW-1185">Reference proteome</keyword>
<proteinExistence type="predicted"/>
<dbReference type="Gene3D" id="2.40.10.220">
    <property type="entry name" value="predicted glycosyltransferase like domains"/>
    <property type="match status" value="1"/>
</dbReference>
<keyword evidence="3" id="KW-0282">Flagellum</keyword>
<dbReference type="RefSeq" id="WP_137698327.1">
    <property type="nucleotide sequence ID" value="NZ_CP061336.1"/>
</dbReference>
<feature type="domain" description="Type III secretion system flagellar brake protein YcgR PilZN" evidence="2">
    <location>
        <begin position="7"/>
        <end position="87"/>
    </location>
</feature>
<dbReference type="EMBL" id="CP061336">
    <property type="protein sequence ID" value="QNU65854.1"/>
    <property type="molecule type" value="Genomic_DNA"/>
</dbReference>
<evidence type="ECO:0000259" key="2">
    <source>
        <dbReference type="Pfam" id="PF12945"/>
    </source>
</evidence>
<dbReference type="InterPro" id="IPR009875">
    <property type="entry name" value="PilZ_domain"/>
</dbReference>
<accession>A0A4U7JBZ1</accession>
<sequence>MDTNKLEVGTKLEIKIPHTTSSDSSDTYSSQLIDIIDNKTVSIAAPISDGTFKYLNIGLDLFVYFLDENKDFLFFSAIVKGHRKNGPVEAFDITIVSEIKKVQRREAYRLETALICKYAIVDSELINSDSPNFPDINNAVFWDTSTTNISSNGISLHLDAPLEAGTILYIIVNLDKNSKIRVLAQVKRSLRKDGNKYMVGMHFIKIHSRDLEVLTKFIFAQQRVMLKNKMPLKFR</sequence>
<dbReference type="Proteomes" id="UP000306409">
    <property type="component" value="Chromosome"/>
</dbReference>